<gene>
    <name evidence="1" type="ORF">STAS_03265</name>
</gene>
<keyword evidence="2" id="KW-1185">Reference proteome</keyword>
<name>A0A5A7P410_STRAF</name>
<dbReference type="Proteomes" id="UP000325081">
    <property type="component" value="Unassembled WGS sequence"/>
</dbReference>
<reference evidence="2" key="1">
    <citation type="journal article" date="2019" name="Curr. Biol.">
        <title>Genome Sequence of Striga asiatica Provides Insight into the Evolution of Plant Parasitism.</title>
        <authorList>
            <person name="Yoshida S."/>
            <person name="Kim S."/>
            <person name="Wafula E.K."/>
            <person name="Tanskanen J."/>
            <person name="Kim Y.M."/>
            <person name="Honaas L."/>
            <person name="Yang Z."/>
            <person name="Spallek T."/>
            <person name="Conn C.E."/>
            <person name="Ichihashi Y."/>
            <person name="Cheong K."/>
            <person name="Cui S."/>
            <person name="Der J.P."/>
            <person name="Gundlach H."/>
            <person name="Jiao Y."/>
            <person name="Hori C."/>
            <person name="Ishida J.K."/>
            <person name="Kasahara H."/>
            <person name="Kiba T."/>
            <person name="Kim M.S."/>
            <person name="Koo N."/>
            <person name="Laohavisit A."/>
            <person name="Lee Y.H."/>
            <person name="Lumba S."/>
            <person name="McCourt P."/>
            <person name="Mortimer J.C."/>
            <person name="Mutuku J.M."/>
            <person name="Nomura T."/>
            <person name="Sasaki-Sekimoto Y."/>
            <person name="Seto Y."/>
            <person name="Wang Y."/>
            <person name="Wakatake T."/>
            <person name="Sakakibara H."/>
            <person name="Demura T."/>
            <person name="Yamaguchi S."/>
            <person name="Yoneyama K."/>
            <person name="Manabe R.I."/>
            <person name="Nelson D.C."/>
            <person name="Schulman A.H."/>
            <person name="Timko M.P."/>
            <person name="dePamphilis C.W."/>
            <person name="Choi D."/>
            <person name="Shirasu K."/>
        </authorList>
    </citation>
    <scope>NUCLEOTIDE SEQUENCE [LARGE SCALE GENOMIC DNA]</scope>
    <source>
        <strain evidence="2">cv. UVA1</strain>
    </source>
</reference>
<sequence>MVVREVDQREPQLVEIRRDRARELVSRQVQHVQRGHSRETARYFSGQNIQGEVQVDQLAKLSTLGSESYIPRRVRTVGEIDTKYQRQKLRLDLPLKVEFNLT</sequence>
<evidence type="ECO:0000313" key="2">
    <source>
        <dbReference type="Proteomes" id="UP000325081"/>
    </source>
</evidence>
<dbReference type="EMBL" id="BKCP01002002">
    <property type="protein sequence ID" value="GER27546.1"/>
    <property type="molecule type" value="Genomic_DNA"/>
</dbReference>
<proteinExistence type="predicted"/>
<protein>
    <submittedName>
        <fullName evidence="1">Chromosomal replication initiator protein DnaA</fullName>
    </submittedName>
</protein>
<evidence type="ECO:0000313" key="1">
    <source>
        <dbReference type="EMBL" id="GER27546.1"/>
    </source>
</evidence>
<comment type="caution">
    <text evidence="1">The sequence shown here is derived from an EMBL/GenBank/DDBJ whole genome shotgun (WGS) entry which is preliminary data.</text>
</comment>
<organism evidence="1 2">
    <name type="scientific">Striga asiatica</name>
    <name type="common">Asiatic witchweed</name>
    <name type="synonym">Buchnera asiatica</name>
    <dbReference type="NCBI Taxonomy" id="4170"/>
    <lineage>
        <taxon>Eukaryota</taxon>
        <taxon>Viridiplantae</taxon>
        <taxon>Streptophyta</taxon>
        <taxon>Embryophyta</taxon>
        <taxon>Tracheophyta</taxon>
        <taxon>Spermatophyta</taxon>
        <taxon>Magnoliopsida</taxon>
        <taxon>eudicotyledons</taxon>
        <taxon>Gunneridae</taxon>
        <taxon>Pentapetalae</taxon>
        <taxon>asterids</taxon>
        <taxon>lamiids</taxon>
        <taxon>Lamiales</taxon>
        <taxon>Orobanchaceae</taxon>
        <taxon>Buchnereae</taxon>
        <taxon>Striga</taxon>
    </lineage>
</organism>
<dbReference type="AlphaFoldDB" id="A0A5A7P410"/>
<accession>A0A5A7P410</accession>